<accession>R0L5U7</accession>
<name>R0L5U7_ANAPL</name>
<evidence type="ECO:0000313" key="2">
    <source>
        <dbReference type="EMBL" id="EOA95652.1"/>
    </source>
</evidence>
<gene>
    <name evidence="2" type="ORF">Anapl_12067</name>
</gene>
<protein>
    <submittedName>
        <fullName evidence="2">Uncharacterized protein</fullName>
    </submittedName>
</protein>
<reference evidence="3" key="1">
    <citation type="journal article" date="2013" name="Nat. Genet.">
        <title>The duck genome and transcriptome provide insight into an avian influenza virus reservoir species.</title>
        <authorList>
            <person name="Huang Y."/>
            <person name="Li Y."/>
            <person name="Burt D.W."/>
            <person name="Chen H."/>
            <person name="Zhang Y."/>
            <person name="Qian W."/>
            <person name="Kim H."/>
            <person name="Gan S."/>
            <person name="Zhao Y."/>
            <person name="Li J."/>
            <person name="Yi K."/>
            <person name="Feng H."/>
            <person name="Zhu P."/>
            <person name="Li B."/>
            <person name="Liu Q."/>
            <person name="Fairley S."/>
            <person name="Magor K.E."/>
            <person name="Du Z."/>
            <person name="Hu X."/>
            <person name="Goodman L."/>
            <person name="Tafer H."/>
            <person name="Vignal A."/>
            <person name="Lee T."/>
            <person name="Kim K.W."/>
            <person name="Sheng Z."/>
            <person name="An Y."/>
            <person name="Searle S."/>
            <person name="Herrero J."/>
            <person name="Groenen M.A."/>
            <person name="Crooijmans R.P."/>
            <person name="Faraut T."/>
            <person name="Cai Q."/>
            <person name="Webster R.G."/>
            <person name="Aldridge J.R."/>
            <person name="Warren W.C."/>
            <person name="Bartschat S."/>
            <person name="Kehr S."/>
            <person name="Marz M."/>
            <person name="Stadler P.F."/>
            <person name="Smith J."/>
            <person name="Kraus R.H."/>
            <person name="Zhao Y."/>
            <person name="Ren L."/>
            <person name="Fei J."/>
            <person name="Morisson M."/>
            <person name="Kaiser P."/>
            <person name="Griffin D.K."/>
            <person name="Rao M."/>
            <person name="Pitel F."/>
            <person name="Wang J."/>
            <person name="Li N."/>
        </authorList>
    </citation>
    <scope>NUCLEOTIDE SEQUENCE [LARGE SCALE GENOMIC DNA]</scope>
</reference>
<keyword evidence="3" id="KW-1185">Reference proteome</keyword>
<dbReference type="Proteomes" id="UP000296049">
    <property type="component" value="Unassembled WGS sequence"/>
</dbReference>
<organism evidence="2 3">
    <name type="scientific">Anas platyrhynchos</name>
    <name type="common">Mallard</name>
    <name type="synonym">Anas boschas</name>
    <dbReference type="NCBI Taxonomy" id="8839"/>
    <lineage>
        <taxon>Eukaryota</taxon>
        <taxon>Metazoa</taxon>
        <taxon>Chordata</taxon>
        <taxon>Craniata</taxon>
        <taxon>Vertebrata</taxon>
        <taxon>Euteleostomi</taxon>
        <taxon>Archelosauria</taxon>
        <taxon>Archosauria</taxon>
        <taxon>Dinosauria</taxon>
        <taxon>Saurischia</taxon>
        <taxon>Theropoda</taxon>
        <taxon>Coelurosauria</taxon>
        <taxon>Aves</taxon>
        <taxon>Neognathae</taxon>
        <taxon>Galloanserae</taxon>
        <taxon>Anseriformes</taxon>
        <taxon>Anatidae</taxon>
        <taxon>Anatinae</taxon>
        <taxon>Anas</taxon>
    </lineage>
</organism>
<dbReference type="EMBL" id="KB744212">
    <property type="protein sequence ID" value="EOA95652.1"/>
    <property type="molecule type" value="Genomic_DNA"/>
</dbReference>
<evidence type="ECO:0000256" key="1">
    <source>
        <dbReference type="SAM" id="MobiDB-lite"/>
    </source>
</evidence>
<dbReference type="AlphaFoldDB" id="R0L5U7"/>
<feature type="compositionally biased region" description="Polar residues" evidence="1">
    <location>
        <begin position="496"/>
        <end position="506"/>
    </location>
</feature>
<evidence type="ECO:0000313" key="3">
    <source>
        <dbReference type="Proteomes" id="UP000296049"/>
    </source>
</evidence>
<feature type="region of interest" description="Disordered" evidence="1">
    <location>
        <begin position="458"/>
        <end position="506"/>
    </location>
</feature>
<proteinExistence type="predicted"/>
<sequence length="506" mass="55975">MNKSITDVYIFPSIWLLQGSQFLYGSFKGSRHYDVVFGPCPVWLKSSHSVRPLTNPDVPRVGIQGGWRSSWDRDWRGSTCCPENGDPAANSVLDLLSAKQGKCLTQHQASPRFCQTTPAQTAEVTRGAKGRDGRRELCASICTTLLEEPSLRAAPALLLLSSLFSFCDIKALLCRRCRLSVMKQRASDSLQWLCNRFTFAAKDRELERWEHPIERQGFQNSQETFRNAGSGWAVGELKPLLIALMVRQQSQCFLVKELPSSVSCAIPHMQIAKSVQQQEPFYDILPQHLAPRGPGEGQDSLLATAMLEECRSQQVQPCLAIPATEQSQTPNPSNAIWRGFSFESRADSHLSALPVIISLYRSISRTQLLAYHKENRLSPKHPGPVWHLDSTKGKLIIVITTEPNPSQHSTEHIHDLENPSVPYNTVQALVLTVLSSKLSPHVNANTSFLYEGFESPSGATAPMDKHPEAEAQAEGKMPWSPLRAVGRSSGGAMEPQQGTGSTERKG</sequence>